<dbReference type="AlphaFoldDB" id="A0A699RNY9"/>
<sequence length="217" mass="23789">MTSFGYRLNPHYAIKECLSRGALYTQNCSCSKGNIIKDTILVPKPPKNCARCAKCGHPVNGPYCQGCALVREKLKEDLVTYFQNFQNTSESSDDSTNVVNAPRNPFVVKQDHGVKSSQNAPPIDECCCECGNALDGIFCQQCICKSCGKGAHIGYNCPPKVPIISNPEPCNQTMNDELPQTFPGFDPTCYSKKENSAPCILKPNFVDESPKIFNPPP</sequence>
<evidence type="ECO:0000313" key="1">
    <source>
        <dbReference type="EMBL" id="GFC84361.1"/>
    </source>
</evidence>
<dbReference type="EMBL" id="BKCJ011094235">
    <property type="protein sequence ID" value="GFC84361.1"/>
    <property type="molecule type" value="Genomic_DNA"/>
</dbReference>
<comment type="caution">
    <text evidence="1">The sequence shown here is derived from an EMBL/GenBank/DDBJ whole genome shotgun (WGS) entry which is preliminary data.</text>
</comment>
<organism evidence="1">
    <name type="scientific">Tanacetum cinerariifolium</name>
    <name type="common">Dalmatian daisy</name>
    <name type="synonym">Chrysanthemum cinerariifolium</name>
    <dbReference type="NCBI Taxonomy" id="118510"/>
    <lineage>
        <taxon>Eukaryota</taxon>
        <taxon>Viridiplantae</taxon>
        <taxon>Streptophyta</taxon>
        <taxon>Embryophyta</taxon>
        <taxon>Tracheophyta</taxon>
        <taxon>Spermatophyta</taxon>
        <taxon>Magnoliopsida</taxon>
        <taxon>eudicotyledons</taxon>
        <taxon>Gunneridae</taxon>
        <taxon>Pentapetalae</taxon>
        <taxon>asterids</taxon>
        <taxon>campanulids</taxon>
        <taxon>Asterales</taxon>
        <taxon>Asteraceae</taxon>
        <taxon>Asteroideae</taxon>
        <taxon>Anthemideae</taxon>
        <taxon>Anthemidinae</taxon>
        <taxon>Tanacetum</taxon>
    </lineage>
</organism>
<reference evidence="1" key="1">
    <citation type="journal article" date="2019" name="Sci. Rep.">
        <title>Draft genome of Tanacetum cinerariifolium, the natural source of mosquito coil.</title>
        <authorList>
            <person name="Yamashiro T."/>
            <person name="Shiraishi A."/>
            <person name="Satake H."/>
            <person name="Nakayama K."/>
        </authorList>
    </citation>
    <scope>NUCLEOTIDE SEQUENCE</scope>
</reference>
<gene>
    <name evidence="1" type="ORF">Tci_856331</name>
</gene>
<accession>A0A699RNY9</accession>
<protein>
    <submittedName>
        <fullName evidence="1">Uncharacterized protein</fullName>
    </submittedName>
</protein>
<name>A0A699RNY9_TANCI</name>
<proteinExistence type="predicted"/>